<feature type="domain" description="Monopolin complex subunit Csm1/Pcs1 C-terminal" evidence="3">
    <location>
        <begin position="236"/>
        <end position="314"/>
    </location>
</feature>
<dbReference type="EMBL" id="MVBO01000009">
    <property type="protein sequence ID" value="OZJ05857.1"/>
    <property type="molecule type" value="Genomic_DNA"/>
</dbReference>
<evidence type="ECO:0000313" key="4">
    <source>
        <dbReference type="EMBL" id="OZJ05857.1"/>
    </source>
</evidence>
<dbReference type="GO" id="GO:0051315">
    <property type="term" value="P:attachment of mitotic spindle microtubules to kinetochore"/>
    <property type="evidence" value="ECO:0007669"/>
    <property type="project" value="TreeGrafter"/>
</dbReference>
<dbReference type="InterPro" id="IPR038608">
    <property type="entry name" value="Csm1/Pcs1_C_sf"/>
</dbReference>
<keyword evidence="5" id="KW-1185">Reference proteome</keyword>
<evidence type="ECO:0000256" key="2">
    <source>
        <dbReference type="SAM" id="MobiDB-lite"/>
    </source>
</evidence>
<dbReference type="Proteomes" id="UP000242875">
    <property type="component" value="Unassembled WGS sequence"/>
</dbReference>
<evidence type="ECO:0000259" key="3">
    <source>
        <dbReference type="Pfam" id="PF12539"/>
    </source>
</evidence>
<dbReference type="CDD" id="cd23787">
    <property type="entry name" value="RWD_CSM1"/>
    <property type="match status" value="1"/>
</dbReference>
<dbReference type="GO" id="GO:0072686">
    <property type="term" value="C:mitotic spindle"/>
    <property type="evidence" value="ECO:0007669"/>
    <property type="project" value="TreeGrafter"/>
</dbReference>
<organism evidence="4 5">
    <name type="scientific">Bifiguratus adelaidae</name>
    <dbReference type="NCBI Taxonomy" id="1938954"/>
    <lineage>
        <taxon>Eukaryota</taxon>
        <taxon>Fungi</taxon>
        <taxon>Fungi incertae sedis</taxon>
        <taxon>Mucoromycota</taxon>
        <taxon>Mucoromycotina</taxon>
        <taxon>Endogonomycetes</taxon>
        <taxon>Endogonales</taxon>
        <taxon>Endogonales incertae sedis</taxon>
        <taxon>Bifiguratus</taxon>
    </lineage>
</organism>
<dbReference type="AlphaFoldDB" id="A0A261Y5H4"/>
<sequence length="333" mass="38592">MAVKPAAKRRAKPLAYRPPALDDSEGSDEFEVSSQRRPKAFSDHSKHLSHQLSDEDLRPSDSSRFLKRSRYESDIDNRRMRYGTYTSKHDYAQLEYSYKELEAKYNNLRSLRITEAEENLMEFKKALDDRIQATEKVVEQLKAENRMLEKEADTLRARANSSGHGHTDELSSRERALELEINKLRENERLAEENTAVLHKEIQSLKRKALKLERENDNHHNARSLEMSTGDVDGAICKDFYNDLSGVFIRDVKKTDKGLLFDCLQTGPNGTLHYYLIQLDDGETFEYRPRFEDAKDEALIESLPDYMAEEISFHKSQAPVFLMRITKSLLGDH</sequence>
<dbReference type="PANTHER" id="PTHR28006">
    <property type="entry name" value="MONOPOLIN COMPLEX SUBUNIT CSM1"/>
    <property type="match status" value="1"/>
</dbReference>
<dbReference type="GO" id="GO:0005730">
    <property type="term" value="C:nucleolus"/>
    <property type="evidence" value="ECO:0007669"/>
    <property type="project" value="TreeGrafter"/>
</dbReference>
<dbReference type="GO" id="GO:0033551">
    <property type="term" value="C:monopolin complex"/>
    <property type="evidence" value="ECO:0007669"/>
    <property type="project" value="InterPro"/>
</dbReference>
<dbReference type="OrthoDB" id="2431049at2759"/>
<keyword evidence="1" id="KW-0175">Coiled coil</keyword>
<gene>
    <name evidence="4" type="ORF">BZG36_00863</name>
</gene>
<reference evidence="4 5" key="1">
    <citation type="journal article" date="2017" name="Mycologia">
        <title>Bifiguratus adelaidae, gen. et sp. nov., a new member of Mucoromycotina in endophytic and soil-dwelling habitats.</title>
        <authorList>
            <person name="Torres-Cruz T.J."/>
            <person name="Billingsley Tobias T.L."/>
            <person name="Almatruk M."/>
            <person name="Hesse C."/>
            <person name="Kuske C.R."/>
            <person name="Desiro A."/>
            <person name="Benucci G.M."/>
            <person name="Bonito G."/>
            <person name="Stajich J.E."/>
            <person name="Dunlap C."/>
            <person name="Arnold A.E."/>
            <person name="Porras-Alfaro A."/>
        </authorList>
    </citation>
    <scope>NUCLEOTIDE SEQUENCE [LARGE SCALE GENOMIC DNA]</scope>
    <source>
        <strain evidence="4 5">AZ0501</strain>
    </source>
</reference>
<dbReference type="InterPro" id="IPR020981">
    <property type="entry name" value="Csm1/Pcs1_C"/>
</dbReference>
<proteinExistence type="predicted"/>
<dbReference type="Gene3D" id="3.90.1150.80">
    <property type="match status" value="1"/>
</dbReference>
<accession>A0A261Y5H4</accession>
<dbReference type="GO" id="GO:1990644">
    <property type="term" value="F:microtubule site clamp"/>
    <property type="evidence" value="ECO:0007669"/>
    <property type="project" value="TreeGrafter"/>
</dbReference>
<feature type="compositionally biased region" description="Basic residues" evidence="2">
    <location>
        <begin position="1"/>
        <end position="12"/>
    </location>
</feature>
<dbReference type="GO" id="GO:0045144">
    <property type="term" value="P:meiotic sister chromatid segregation"/>
    <property type="evidence" value="ECO:0007669"/>
    <property type="project" value="TreeGrafter"/>
</dbReference>
<evidence type="ECO:0000256" key="1">
    <source>
        <dbReference type="SAM" id="Coils"/>
    </source>
</evidence>
<dbReference type="InterPro" id="IPR040349">
    <property type="entry name" value="Csm1/Pcs1"/>
</dbReference>
<feature type="region of interest" description="Disordered" evidence="2">
    <location>
        <begin position="1"/>
        <end position="61"/>
    </location>
</feature>
<feature type="compositionally biased region" description="Basic and acidic residues" evidence="2">
    <location>
        <begin position="40"/>
        <end position="61"/>
    </location>
</feature>
<dbReference type="Pfam" id="PF12539">
    <property type="entry name" value="Csm1"/>
    <property type="match status" value="1"/>
</dbReference>
<dbReference type="PANTHER" id="PTHR28006:SF1">
    <property type="entry name" value="MONOPOLIN COMPLEX SUBUNIT CSM1"/>
    <property type="match status" value="1"/>
</dbReference>
<feature type="coiled-coil region" evidence="1">
    <location>
        <begin position="91"/>
        <end position="222"/>
    </location>
</feature>
<feature type="compositionally biased region" description="Acidic residues" evidence="2">
    <location>
        <begin position="22"/>
        <end position="31"/>
    </location>
</feature>
<evidence type="ECO:0000313" key="5">
    <source>
        <dbReference type="Proteomes" id="UP000242875"/>
    </source>
</evidence>
<protein>
    <recommendedName>
        <fullName evidence="3">Monopolin complex subunit Csm1/Pcs1 C-terminal domain-containing protein</fullName>
    </recommendedName>
</protein>
<comment type="caution">
    <text evidence="4">The sequence shown here is derived from an EMBL/GenBank/DDBJ whole genome shotgun (WGS) entry which is preliminary data.</text>
</comment>
<name>A0A261Y5H4_9FUNG</name>
<dbReference type="GO" id="GO:0034506">
    <property type="term" value="C:chromosome, centromeric core domain"/>
    <property type="evidence" value="ECO:0007669"/>
    <property type="project" value="TreeGrafter"/>
</dbReference>